<geneLocation type="plasmid" evidence="2">
    <name>pMMCU3</name>
</geneLocation>
<dbReference type="EMBL" id="GQ904227">
    <property type="protein sequence ID" value="ADB23473.1"/>
    <property type="molecule type" value="Genomic_DNA"/>
</dbReference>
<evidence type="ECO:0000313" key="2">
    <source>
        <dbReference type="EMBL" id="ADB23473.1"/>
    </source>
</evidence>
<dbReference type="EMBL" id="KJ534569">
    <property type="protein sequence ID" value="AIA61635.1"/>
    <property type="molecule type" value="Genomic_DNA"/>
</dbReference>
<sequence>MKFLTWMNGQKIDFLRFSKQGNKYFFPCKTKHRPYVTLANFPIQDPAHAGIFLSHTTHLTMKPLKALQDKDFSDFLGSQKRVQKNGLFLE</sequence>
<accession>C9DI29</accession>
<dbReference type="EMBL" id="KJ534568">
    <property type="protein sequence ID" value="AIA61625.1"/>
    <property type="molecule type" value="Genomic_DNA"/>
</dbReference>
<evidence type="ECO:0000313" key="3">
    <source>
        <dbReference type="EMBL" id="AIA61625.1"/>
    </source>
</evidence>
<reference evidence="1" key="1">
    <citation type="journal article" date="2010" name="Antimicrob. Agents Chemother.">
        <title>OXA-24 carbapenemase gene flanked by XerC/XerD-Like Recombination sites in different plasmids from different Acinetobacter species isolated during a nosocomial outbreak.</title>
        <authorList>
            <person name="Merino M."/>
            <person name="Acosta J."/>
            <person name="Poza M."/>
            <person name="Sanz F."/>
            <person name="Beceiro A."/>
            <person name="Chaves F."/>
            <person name="Bou G."/>
        </authorList>
    </citation>
    <scope>NUCLEOTIDE SEQUENCE</scope>
    <source>
        <plasmid evidence="1">pMMA2</plasmid>
        <plasmid evidence="2">pMMCU3</plasmid>
    </source>
</reference>
<evidence type="ECO:0000313" key="4">
    <source>
        <dbReference type="EMBL" id="AIA61635.1"/>
    </source>
</evidence>
<protein>
    <submittedName>
        <fullName evidence="1">Uncharacterized protein</fullName>
    </submittedName>
</protein>
<organism evidence="1">
    <name type="scientific">Acinetobacter baumannii</name>
    <dbReference type="NCBI Taxonomy" id="470"/>
    <lineage>
        <taxon>Bacteria</taxon>
        <taxon>Pseudomonadati</taxon>
        <taxon>Pseudomonadota</taxon>
        <taxon>Gammaproteobacteria</taxon>
        <taxon>Moraxellales</taxon>
        <taxon>Moraxellaceae</taxon>
        <taxon>Acinetobacter</taxon>
        <taxon>Acinetobacter calcoaceticus/baumannii complex</taxon>
    </lineage>
</organism>
<reference evidence="3" key="2">
    <citation type="journal article" date="2014" name="J. Antimicrob. Chemother.">
        <title>Characterization of plasmids carrying the blaOXA-24/40 carbapenemase gene and the genes encoding the AbkA/AbkB proteins of a toxin/antitoxin system.</title>
        <authorList>
            <consortium name="GEIH-GEMARA (SEIMC) and REIPI"/>
            <person name="Mosqueda N."/>
            <person name="Gato E."/>
            <person name="Roca I."/>
            <person name="Lopez M."/>
            <person name="de Alegria C.R."/>
            <person name="Fernandez Cuenca F."/>
            <person name="Martinez-Martinez L."/>
            <person name="Pachon J."/>
            <person name="Cisneros J.M."/>
            <person name="Rodriguez-Bano J."/>
            <person name="Pascual A."/>
            <person name="Vila J."/>
            <person name="Bou G."/>
            <person name="Tomas M."/>
        </authorList>
    </citation>
    <scope>NUCLEOTIDE SEQUENCE</scope>
    <source>
        <strain evidence="3">ATCC 223</strain>
        <strain evidence="4">ATCC 329</strain>
        <plasmid evidence="3">AbATCC223</plasmid>
        <plasmid evidence="4">AbATCC329</plasmid>
    </source>
</reference>
<dbReference type="AlphaFoldDB" id="C9DI29"/>
<evidence type="ECO:0000313" key="1">
    <source>
        <dbReference type="EMBL" id="ACV72172.1"/>
    </source>
</evidence>
<proteinExistence type="predicted"/>
<dbReference type="EMBL" id="GQ377752">
    <property type="protein sequence ID" value="ACV72172.1"/>
    <property type="molecule type" value="Genomic_DNA"/>
</dbReference>
<keyword evidence="1" id="KW-0614">Plasmid</keyword>
<geneLocation type="plasmid" evidence="1">
    <name>pMMA2</name>
</geneLocation>
<geneLocation type="plasmid" evidence="4">
    <name>AbATCC329</name>
</geneLocation>
<geneLocation type="plasmid" evidence="3">
    <name>AbATCC223</name>
</geneLocation>
<name>C9DI29_ACIBA</name>